<feature type="transmembrane region" description="Helical" evidence="8">
    <location>
        <begin position="204"/>
        <end position="227"/>
    </location>
</feature>
<dbReference type="GO" id="GO:0005886">
    <property type="term" value="C:plasma membrane"/>
    <property type="evidence" value="ECO:0007669"/>
    <property type="project" value="UniProtKB-SubCell"/>
</dbReference>
<evidence type="ECO:0008006" key="11">
    <source>
        <dbReference type="Google" id="ProtNLM"/>
    </source>
</evidence>
<gene>
    <name evidence="9" type="ORF">D9613_000669</name>
</gene>
<keyword evidence="5 8" id="KW-0812">Transmembrane</keyword>
<feature type="transmembrane region" description="Helical" evidence="8">
    <location>
        <begin position="99"/>
        <end position="120"/>
    </location>
</feature>
<dbReference type="GO" id="GO:0000319">
    <property type="term" value="F:sulfite transmembrane transporter activity"/>
    <property type="evidence" value="ECO:0007669"/>
    <property type="project" value="TreeGrafter"/>
</dbReference>
<feature type="transmembrane region" description="Helical" evidence="8">
    <location>
        <begin position="322"/>
        <end position="341"/>
    </location>
</feature>
<dbReference type="PANTHER" id="PTHR31686">
    <property type="match status" value="1"/>
</dbReference>
<evidence type="ECO:0000313" key="9">
    <source>
        <dbReference type="EMBL" id="KAF4620543.1"/>
    </source>
</evidence>
<evidence type="ECO:0000256" key="7">
    <source>
        <dbReference type="ARBA" id="ARBA00023136"/>
    </source>
</evidence>
<feature type="transmembrane region" description="Helical" evidence="8">
    <location>
        <begin position="361"/>
        <end position="380"/>
    </location>
</feature>
<feature type="transmembrane region" description="Helical" evidence="8">
    <location>
        <begin position="239"/>
        <end position="264"/>
    </location>
</feature>
<dbReference type="PANTHER" id="PTHR31686:SF1">
    <property type="entry name" value="SULFITE EFFLUX PUMP SSU1"/>
    <property type="match status" value="1"/>
</dbReference>
<dbReference type="OrthoDB" id="1099at2759"/>
<keyword evidence="6 8" id="KW-1133">Transmembrane helix</keyword>
<feature type="transmembrane region" description="Helical" evidence="8">
    <location>
        <begin position="28"/>
        <end position="49"/>
    </location>
</feature>
<comment type="subcellular location">
    <subcellularLocation>
        <location evidence="1">Cell membrane</location>
        <topology evidence="1">Multi-pass membrane protein</topology>
    </subcellularLocation>
</comment>
<evidence type="ECO:0000256" key="8">
    <source>
        <dbReference type="SAM" id="Phobius"/>
    </source>
</evidence>
<name>A0A8H4R0E6_9AGAR</name>
<feature type="transmembrane region" description="Helical" evidence="8">
    <location>
        <begin position="132"/>
        <end position="157"/>
    </location>
</feature>
<comment type="similarity">
    <text evidence="2">Belongs to the tellurite-resistance/dicarboxylate transporter (TDT) family.</text>
</comment>
<comment type="caution">
    <text evidence="9">The sequence shown here is derived from an EMBL/GenBank/DDBJ whole genome shotgun (WGS) entry which is preliminary data.</text>
</comment>
<dbReference type="Proteomes" id="UP000521872">
    <property type="component" value="Unassembled WGS sequence"/>
</dbReference>
<dbReference type="CDD" id="cd09318">
    <property type="entry name" value="TDT_SSU1"/>
    <property type="match status" value="1"/>
</dbReference>
<feature type="transmembrane region" description="Helical" evidence="8">
    <location>
        <begin position="169"/>
        <end position="192"/>
    </location>
</feature>
<sequence>MHPSRSRRGWWNAVADVSRMLVKRASPALFAATMGTGAISGLFVAFPYATGSHPMLVFSLIIFFLNLALFILSFVLLAAKYIRYRGKWIALWNNPATSVYVGCFPMGGTTLINVATQVIHSEYNIGGKGFLYFLWAMWWLDICISFLCCWVGLHYMITNQKHSLEAMNATWILPVVTLIVAASCGGVVAGSLVHYSETHALNTVIVSVFMVTVGLCLALMILTIYILRLIIHGLPSGGPLLSVFLPLGPTGQAGYAVLLIGQNLRTLFPPLLGNAGFPLKPDTSAGVIVDVVCTCISFVLWSMATMWILYAFLALHTGLRQALIPFKIPFWGLVFPNAVYANLTIQISNAFDSRAFRVWGAIYAVGTLLLWISIFSRSLWELKTFLIIRKNADSNLEDKDDVQQEIHTHGSTHTSSTEIV</sequence>
<evidence type="ECO:0000256" key="3">
    <source>
        <dbReference type="ARBA" id="ARBA00022448"/>
    </source>
</evidence>
<evidence type="ECO:0000256" key="6">
    <source>
        <dbReference type="ARBA" id="ARBA00022989"/>
    </source>
</evidence>
<evidence type="ECO:0000313" key="10">
    <source>
        <dbReference type="Proteomes" id="UP000521872"/>
    </source>
</evidence>
<dbReference type="InterPro" id="IPR051629">
    <property type="entry name" value="Sulfite_efflux_TDT"/>
</dbReference>
<accession>A0A8H4R0E6</accession>
<organism evidence="9 10">
    <name type="scientific">Agrocybe pediades</name>
    <dbReference type="NCBI Taxonomy" id="84607"/>
    <lineage>
        <taxon>Eukaryota</taxon>
        <taxon>Fungi</taxon>
        <taxon>Dikarya</taxon>
        <taxon>Basidiomycota</taxon>
        <taxon>Agaricomycotina</taxon>
        <taxon>Agaricomycetes</taxon>
        <taxon>Agaricomycetidae</taxon>
        <taxon>Agaricales</taxon>
        <taxon>Agaricineae</taxon>
        <taxon>Strophariaceae</taxon>
        <taxon>Agrocybe</taxon>
    </lineage>
</organism>
<keyword evidence="4" id="KW-1003">Cell membrane</keyword>
<evidence type="ECO:0000256" key="2">
    <source>
        <dbReference type="ARBA" id="ARBA00008566"/>
    </source>
</evidence>
<dbReference type="InterPro" id="IPR038665">
    <property type="entry name" value="Voltage-dep_anion_channel_sf"/>
</dbReference>
<dbReference type="InterPro" id="IPR004695">
    <property type="entry name" value="SLAC1/Mae1/Ssu1/TehA"/>
</dbReference>
<evidence type="ECO:0000256" key="1">
    <source>
        <dbReference type="ARBA" id="ARBA00004651"/>
    </source>
</evidence>
<feature type="transmembrane region" description="Helical" evidence="8">
    <location>
        <begin position="284"/>
        <end position="310"/>
    </location>
</feature>
<keyword evidence="10" id="KW-1185">Reference proteome</keyword>
<feature type="transmembrane region" description="Helical" evidence="8">
    <location>
        <begin position="55"/>
        <end position="78"/>
    </location>
</feature>
<dbReference type="AlphaFoldDB" id="A0A8H4R0E6"/>
<evidence type="ECO:0000256" key="4">
    <source>
        <dbReference type="ARBA" id="ARBA00022475"/>
    </source>
</evidence>
<keyword evidence="3" id="KW-0813">Transport</keyword>
<proteinExistence type="inferred from homology"/>
<reference evidence="9 10" key="1">
    <citation type="submission" date="2019-12" db="EMBL/GenBank/DDBJ databases">
        <authorList>
            <person name="Floudas D."/>
            <person name="Bentzer J."/>
            <person name="Ahren D."/>
            <person name="Johansson T."/>
            <person name="Persson P."/>
            <person name="Tunlid A."/>
        </authorList>
    </citation>
    <scope>NUCLEOTIDE SEQUENCE [LARGE SCALE GENOMIC DNA]</scope>
    <source>
        <strain evidence="9 10">CBS 102.39</strain>
    </source>
</reference>
<keyword evidence="7 8" id="KW-0472">Membrane</keyword>
<evidence type="ECO:0000256" key="5">
    <source>
        <dbReference type="ARBA" id="ARBA00022692"/>
    </source>
</evidence>
<dbReference type="Gene3D" id="1.50.10.150">
    <property type="entry name" value="Voltage-dependent anion channel"/>
    <property type="match status" value="1"/>
</dbReference>
<protein>
    <recommendedName>
        <fullName evidence="11">Voltage-dependent anion channel</fullName>
    </recommendedName>
</protein>
<dbReference type="Pfam" id="PF03595">
    <property type="entry name" value="SLAC1"/>
    <property type="match status" value="1"/>
</dbReference>
<dbReference type="EMBL" id="JAACJL010000015">
    <property type="protein sequence ID" value="KAF4620543.1"/>
    <property type="molecule type" value="Genomic_DNA"/>
</dbReference>